<keyword evidence="1" id="KW-0812">Transmembrane</keyword>
<evidence type="ECO:0000256" key="1">
    <source>
        <dbReference type="SAM" id="Phobius"/>
    </source>
</evidence>
<sequence>MIRIYSVGFIYQVLRQSIILFFVYGLVNLAGLIVPIEHTWVVTFIIIFALRFIIDWLDSANDVAYKMIHEKMTDEEKSEEFRKLLEKLEEEEKNKKG</sequence>
<evidence type="ECO:0000313" key="2">
    <source>
        <dbReference type="EMBL" id="XDJ02943.1"/>
    </source>
</evidence>
<name>A0AB39C8E0_9CAUD</name>
<feature type="transmembrane region" description="Helical" evidence="1">
    <location>
        <begin position="40"/>
        <end position="57"/>
    </location>
</feature>
<keyword evidence="1" id="KW-0472">Membrane</keyword>
<protein>
    <recommendedName>
        <fullName evidence="3">Holin</fullName>
    </recommendedName>
</protein>
<proteinExistence type="predicted"/>
<evidence type="ECO:0008006" key="3">
    <source>
        <dbReference type="Google" id="ProtNLM"/>
    </source>
</evidence>
<reference evidence="2" key="1">
    <citation type="submission" date="2024-06" db="EMBL/GenBank/DDBJ databases">
        <authorList>
            <person name="Najeeb S."/>
            <person name="Khan I."/>
            <person name="Muhammad J."/>
            <person name="Abbas A."/>
            <person name="Jahangir M."/>
            <person name="Alvi I.A."/>
            <person name="Ullah A."/>
            <person name="Ullah A."/>
            <person name="Khan A."/>
        </authorList>
    </citation>
    <scope>NUCLEOTIDE SEQUENCE</scope>
</reference>
<feature type="transmembrane region" description="Helical" evidence="1">
    <location>
        <begin position="12"/>
        <end position="34"/>
    </location>
</feature>
<accession>A0AB39C8E0</accession>
<organism evidence="2">
    <name type="scientific">Staphylococcus phage UHP46</name>
    <dbReference type="NCBI Taxonomy" id="3234966"/>
    <lineage>
        <taxon>Viruses</taxon>
        <taxon>Duplodnaviria</taxon>
        <taxon>Heunggongvirae</taxon>
        <taxon>Uroviricota</taxon>
        <taxon>Caudoviricetes</taxon>
        <taxon>Herelleviridae</taxon>
        <taxon>Twortvirinae</taxon>
        <taxon>Sciuriunavirus</taxon>
    </lineage>
</organism>
<dbReference type="EMBL" id="PP995776">
    <property type="protein sequence ID" value="XDJ02943.1"/>
    <property type="molecule type" value="Genomic_DNA"/>
</dbReference>
<keyword evidence="1" id="KW-1133">Transmembrane helix</keyword>